<comment type="subcellular location">
    <subcellularLocation>
        <location evidence="1">Golgi apparatus</location>
    </subcellularLocation>
</comment>
<keyword evidence="9" id="KW-0812">Transmembrane</keyword>
<feature type="binding site" evidence="8">
    <location>
        <position position="328"/>
    </location>
    <ligand>
        <name>Mn(2+)</name>
        <dbReference type="ChEBI" id="CHEBI:29035"/>
    </ligand>
</feature>
<keyword evidence="5" id="KW-0325">Glycoprotein</keyword>
<evidence type="ECO:0000256" key="5">
    <source>
        <dbReference type="ARBA" id="ARBA00023180"/>
    </source>
</evidence>
<feature type="active site" evidence="6">
    <location>
        <position position="313"/>
    </location>
</feature>
<protein>
    <recommendedName>
        <fullName evidence="10">FAM20 C-terminal domain-containing protein</fullName>
    </recommendedName>
</protein>
<organism evidence="11 12">
    <name type="scientific">Dreissena polymorpha</name>
    <name type="common">Zebra mussel</name>
    <name type="synonym">Mytilus polymorpha</name>
    <dbReference type="NCBI Taxonomy" id="45954"/>
    <lineage>
        <taxon>Eukaryota</taxon>
        <taxon>Metazoa</taxon>
        <taxon>Spiralia</taxon>
        <taxon>Lophotrochozoa</taxon>
        <taxon>Mollusca</taxon>
        <taxon>Bivalvia</taxon>
        <taxon>Autobranchia</taxon>
        <taxon>Heteroconchia</taxon>
        <taxon>Euheterodonta</taxon>
        <taxon>Imparidentia</taxon>
        <taxon>Neoheterodontei</taxon>
        <taxon>Myida</taxon>
        <taxon>Dreissenoidea</taxon>
        <taxon>Dreissenidae</taxon>
        <taxon>Dreissena</taxon>
    </lineage>
</organism>
<evidence type="ECO:0000256" key="8">
    <source>
        <dbReference type="PIRSR" id="PIRSR624869-3"/>
    </source>
</evidence>
<evidence type="ECO:0000256" key="2">
    <source>
        <dbReference type="ARBA" id="ARBA00006557"/>
    </source>
</evidence>
<feature type="binding site" evidence="7">
    <location>
        <position position="328"/>
    </location>
    <ligand>
        <name>ATP</name>
        <dbReference type="ChEBI" id="CHEBI:30616"/>
    </ligand>
</feature>
<dbReference type="GO" id="GO:0046872">
    <property type="term" value="F:metal ion binding"/>
    <property type="evidence" value="ECO:0007669"/>
    <property type="project" value="UniProtKB-KW"/>
</dbReference>
<evidence type="ECO:0000313" key="11">
    <source>
        <dbReference type="EMBL" id="KAH3792069.1"/>
    </source>
</evidence>
<evidence type="ECO:0000256" key="6">
    <source>
        <dbReference type="PIRSR" id="PIRSR624869-1"/>
    </source>
</evidence>
<dbReference type="PANTHER" id="PTHR12450:SF14">
    <property type="entry name" value="GLYCOSAMINOGLYCAN XYLOSYLKINASE"/>
    <property type="match status" value="1"/>
</dbReference>
<accession>A0A9D4F495</accession>
<evidence type="ECO:0000256" key="9">
    <source>
        <dbReference type="SAM" id="Phobius"/>
    </source>
</evidence>
<sequence length="422" mass="48183">MMKGYQIKYRTIFICVLIIAAVCIITINKPKKTLEQHNIVLNPEIVSERNIIQKVVATDTEREFLIKKLVERYTFNWGFKLDNSPWTVAANWFSNRTVLPSHSPELGGVLRSLATREVTHADVGFKGTQLKLLLVLQGGQRVAFKPEWFKRDDIIEGPPYAGADRHNGEIAAFHLSRLLELRRTPLTVGRVLNLEKEVKPVATETLLKTFFTRDNNTCFYGKCFYCKDESTGVCGEGPHLEGSVTLWLPSHASLTTHKHPWARTYKTGVAANWEDDPNYCKKVILQHGDYWSGPRLLDIVDTAIFDYLIGNADRHRYETYGDTMIMLDNAKSFGNPSHDEKSILAPLYQCCRIRETTWLILLLYKDGALSQVLRTVLMGDPISPILSDSHLEALDRRLRDILHQIEQCVIQHGVQYVFIANR</sequence>
<keyword evidence="7" id="KW-0547">Nucleotide-binding</keyword>
<dbReference type="PANTHER" id="PTHR12450">
    <property type="entry name" value="DENTIN MATRIX PROTEIN 4 PROTEIN FAM20"/>
    <property type="match status" value="1"/>
</dbReference>
<keyword evidence="12" id="KW-1185">Reference proteome</keyword>
<reference evidence="11" key="1">
    <citation type="journal article" date="2019" name="bioRxiv">
        <title>The Genome of the Zebra Mussel, Dreissena polymorpha: A Resource for Invasive Species Research.</title>
        <authorList>
            <person name="McCartney M.A."/>
            <person name="Auch B."/>
            <person name="Kono T."/>
            <person name="Mallez S."/>
            <person name="Zhang Y."/>
            <person name="Obille A."/>
            <person name="Becker A."/>
            <person name="Abrahante J.E."/>
            <person name="Garbe J."/>
            <person name="Badalamenti J.P."/>
            <person name="Herman A."/>
            <person name="Mangelson H."/>
            <person name="Liachko I."/>
            <person name="Sullivan S."/>
            <person name="Sone E.D."/>
            <person name="Koren S."/>
            <person name="Silverstein K.A.T."/>
            <person name="Beckman K.B."/>
            <person name="Gohl D.M."/>
        </authorList>
    </citation>
    <scope>NUCLEOTIDE SEQUENCE</scope>
    <source>
        <strain evidence="11">Duluth1</strain>
        <tissue evidence="11">Whole animal</tissue>
    </source>
</reference>
<keyword evidence="9" id="KW-0472">Membrane</keyword>
<evidence type="ECO:0000256" key="7">
    <source>
        <dbReference type="PIRSR" id="PIRSR624869-2"/>
    </source>
</evidence>
<dbReference type="Proteomes" id="UP000828390">
    <property type="component" value="Unassembled WGS sequence"/>
</dbReference>
<dbReference type="GO" id="GO:0016773">
    <property type="term" value="F:phosphotransferase activity, alcohol group as acceptor"/>
    <property type="evidence" value="ECO:0007669"/>
    <property type="project" value="TreeGrafter"/>
</dbReference>
<name>A0A9D4F495_DREPO</name>
<evidence type="ECO:0000259" key="10">
    <source>
        <dbReference type="Pfam" id="PF06702"/>
    </source>
</evidence>
<dbReference type="InterPro" id="IPR024869">
    <property type="entry name" value="FAM20"/>
</dbReference>
<evidence type="ECO:0000256" key="4">
    <source>
        <dbReference type="ARBA" id="ARBA00023157"/>
    </source>
</evidence>
<feature type="binding site" evidence="7">
    <location>
        <position position="318"/>
    </location>
    <ligand>
        <name>ATP</name>
        <dbReference type="ChEBI" id="CHEBI:30616"/>
    </ligand>
</feature>
<keyword evidence="7" id="KW-0067">ATP-binding</keyword>
<feature type="binding site" evidence="7">
    <location>
        <position position="145"/>
    </location>
    <ligand>
        <name>ATP</name>
        <dbReference type="ChEBI" id="CHEBI:30616"/>
    </ligand>
</feature>
<dbReference type="EMBL" id="JAIWYP010000007">
    <property type="protein sequence ID" value="KAH3792069.1"/>
    <property type="molecule type" value="Genomic_DNA"/>
</dbReference>
<feature type="binding site" evidence="7">
    <location>
        <position position="129"/>
    </location>
    <ligand>
        <name>ATP</name>
        <dbReference type="ChEBI" id="CHEBI:30616"/>
    </ligand>
</feature>
<dbReference type="GO" id="GO:0005794">
    <property type="term" value="C:Golgi apparatus"/>
    <property type="evidence" value="ECO:0007669"/>
    <property type="project" value="UniProtKB-SubCell"/>
</dbReference>
<dbReference type="GO" id="GO:0005524">
    <property type="term" value="F:ATP binding"/>
    <property type="evidence" value="ECO:0007669"/>
    <property type="project" value="UniProtKB-KW"/>
</dbReference>
<proteinExistence type="inferred from homology"/>
<evidence type="ECO:0000256" key="3">
    <source>
        <dbReference type="ARBA" id="ARBA00023034"/>
    </source>
</evidence>
<dbReference type="OrthoDB" id="8583677at2759"/>
<comment type="cofactor">
    <cofactor evidence="8">
        <name>Mn(2+)</name>
        <dbReference type="ChEBI" id="CHEBI:29035"/>
    </cofactor>
</comment>
<evidence type="ECO:0000313" key="12">
    <source>
        <dbReference type="Proteomes" id="UP000828390"/>
    </source>
</evidence>
<dbReference type="AlphaFoldDB" id="A0A9D4F495"/>
<keyword evidence="9" id="KW-1133">Transmembrane helix</keyword>
<feature type="binding site" evidence="7">
    <location>
        <begin position="245"/>
        <end position="248"/>
    </location>
    <ligand>
        <name>ATP</name>
        <dbReference type="ChEBI" id="CHEBI:30616"/>
    </ligand>
</feature>
<reference evidence="11" key="2">
    <citation type="submission" date="2020-11" db="EMBL/GenBank/DDBJ databases">
        <authorList>
            <person name="McCartney M.A."/>
            <person name="Auch B."/>
            <person name="Kono T."/>
            <person name="Mallez S."/>
            <person name="Becker A."/>
            <person name="Gohl D.M."/>
            <person name="Silverstein K.A.T."/>
            <person name="Koren S."/>
            <person name="Bechman K.B."/>
            <person name="Herman A."/>
            <person name="Abrahante J.E."/>
            <person name="Garbe J."/>
        </authorList>
    </citation>
    <scope>NUCLEOTIDE SEQUENCE</scope>
    <source>
        <strain evidence="11">Duluth1</strain>
        <tissue evidence="11">Whole animal</tissue>
    </source>
</reference>
<keyword evidence="8" id="KW-0479">Metal-binding</keyword>
<feature type="binding site" evidence="8">
    <location>
        <position position="164"/>
    </location>
    <ligand>
        <name>Mn(2+)</name>
        <dbReference type="ChEBI" id="CHEBI:29035"/>
    </ligand>
</feature>
<evidence type="ECO:0000256" key="1">
    <source>
        <dbReference type="ARBA" id="ARBA00004555"/>
    </source>
</evidence>
<feature type="domain" description="FAM20 C-terminal" evidence="10">
    <location>
        <begin position="210"/>
        <end position="416"/>
    </location>
</feature>
<dbReference type="Pfam" id="PF06702">
    <property type="entry name" value="Fam20C"/>
    <property type="match status" value="1"/>
</dbReference>
<keyword evidence="4" id="KW-1015">Disulfide bond</keyword>
<keyword evidence="3" id="KW-0333">Golgi apparatus</keyword>
<dbReference type="InterPro" id="IPR009581">
    <property type="entry name" value="FAM20_C"/>
</dbReference>
<comment type="similarity">
    <text evidence="2">Belongs to the FAM20 family.</text>
</comment>
<keyword evidence="8" id="KW-0464">Manganese</keyword>
<comment type="caution">
    <text evidence="11">The sequence shown here is derived from an EMBL/GenBank/DDBJ whole genome shotgun (WGS) entry which is preliminary data.</text>
</comment>
<gene>
    <name evidence="11" type="ORF">DPMN_145559</name>
</gene>
<feature type="transmembrane region" description="Helical" evidence="9">
    <location>
        <begin position="7"/>
        <end position="27"/>
    </location>
</feature>